<keyword evidence="4 6" id="KW-1133">Transmembrane helix</keyword>
<feature type="transmembrane region" description="Helical" evidence="6">
    <location>
        <begin position="203"/>
        <end position="223"/>
    </location>
</feature>
<dbReference type="InterPro" id="IPR045214">
    <property type="entry name" value="Surf1/Surf4"/>
</dbReference>
<protein>
    <recommendedName>
        <fullName evidence="6">SURF1-like protein</fullName>
    </recommendedName>
</protein>
<dbReference type="PROSITE" id="PS50895">
    <property type="entry name" value="SURF1"/>
    <property type="match status" value="1"/>
</dbReference>
<accession>A0ABX4MWP3</accession>
<comment type="subcellular location">
    <subcellularLocation>
        <location evidence="6">Cell membrane</location>
        <topology evidence="6">Multi-pass membrane protein</topology>
    </subcellularLocation>
    <subcellularLocation>
        <location evidence="1">Membrane</location>
    </subcellularLocation>
</comment>
<evidence type="ECO:0000256" key="3">
    <source>
        <dbReference type="ARBA" id="ARBA00022692"/>
    </source>
</evidence>
<sequence length="231" mass="25665">MLATLIAVIGIGGFSWLGVWQVQRLHWKLDLIERVEARIHAAPVPAPGPEAWAEIASGAGTQAEYTRVTLAGRYLHDEEVLIYTPSDYGPAFWVLTPLLRGDGTVVLVNRGVVPEAEARTGEFLRPQGEVRLTGLLRLSEDHRWLFARRNAPEAGTWYRRDVGSITEAKGLARAAPYFVDVERVGDAWPRGGRTVVRFRNAHLSYALTWFALAAVVATGYVLVLRLELRRG</sequence>
<keyword evidence="3 6" id="KW-0812">Transmembrane</keyword>
<evidence type="ECO:0000256" key="1">
    <source>
        <dbReference type="ARBA" id="ARBA00004370"/>
    </source>
</evidence>
<evidence type="ECO:0000256" key="5">
    <source>
        <dbReference type="ARBA" id="ARBA00023136"/>
    </source>
</evidence>
<gene>
    <name evidence="7" type="ORF">CVM39_02015</name>
</gene>
<dbReference type="Proteomes" id="UP000231702">
    <property type="component" value="Unassembled WGS sequence"/>
</dbReference>
<keyword evidence="5 6" id="KW-0472">Membrane</keyword>
<dbReference type="PANTHER" id="PTHR23427:SF2">
    <property type="entry name" value="SURFEIT LOCUS PROTEIN 1"/>
    <property type="match status" value="1"/>
</dbReference>
<dbReference type="CDD" id="cd06662">
    <property type="entry name" value="SURF1"/>
    <property type="match status" value="1"/>
</dbReference>
<evidence type="ECO:0000256" key="6">
    <source>
        <dbReference type="RuleBase" id="RU363076"/>
    </source>
</evidence>
<evidence type="ECO:0000256" key="4">
    <source>
        <dbReference type="ARBA" id="ARBA00022989"/>
    </source>
</evidence>
<keyword evidence="8" id="KW-1185">Reference proteome</keyword>
<dbReference type="EMBL" id="PGTD01000007">
    <property type="protein sequence ID" value="PJE32123.1"/>
    <property type="molecule type" value="Genomic_DNA"/>
</dbReference>
<proteinExistence type="inferred from homology"/>
<dbReference type="PANTHER" id="PTHR23427">
    <property type="entry name" value="SURFEIT LOCUS PROTEIN"/>
    <property type="match status" value="1"/>
</dbReference>
<evidence type="ECO:0000256" key="2">
    <source>
        <dbReference type="ARBA" id="ARBA00007165"/>
    </source>
</evidence>
<reference evidence="7 8" key="1">
    <citation type="journal article" date="2018" name="Int. J. Syst. Evol. Microbiol.">
        <title>Pseudooceanicola lipolyticus sp. nov., a marine alphaproteobacterium, reclassification of Oceanicola flagellatus as Pseudooceanicola flagellatus comb. nov. and emended description of the genus Pseudooceanicola.</title>
        <authorList>
            <person name="Huang M.-M."/>
            <person name="Guo L.-L."/>
            <person name="Wu Y.-H."/>
            <person name="Lai Q.-L."/>
            <person name="Shao Z.-Z."/>
            <person name="Wang C.-S."/>
            <person name="Wu M."/>
            <person name="Xu X.-W."/>
        </authorList>
    </citation>
    <scope>NUCLEOTIDE SEQUENCE [LARGE SCALE GENOMIC DNA]</scope>
    <source>
        <strain evidence="7 8">Ar-45</strain>
    </source>
</reference>
<comment type="caution">
    <text evidence="7">The sequence shown here is derived from an EMBL/GenBank/DDBJ whole genome shotgun (WGS) entry which is preliminary data.</text>
</comment>
<organism evidence="7 8">
    <name type="scientific">Pseudooceanicola antarcticus</name>
    <dbReference type="NCBI Taxonomy" id="1247613"/>
    <lineage>
        <taxon>Bacteria</taxon>
        <taxon>Pseudomonadati</taxon>
        <taxon>Pseudomonadota</taxon>
        <taxon>Alphaproteobacteria</taxon>
        <taxon>Rhodobacterales</taxon>
        <taxon>Paracoccaceae</taxon>
        <taxon>Pseudooceanicola</taxon>
    </lineage>
</organism>
<evidence type="ECO:0000313" key="8">
    <source>
        <dbReference type="Proteomes" id="UP000231702"/>
    </source>
</evidence>
<name>A0ABX4MWP3_9RHOB</name>
<evidence type="ECO:0000313" key="7">
    <source>
        <dbReference type="EMBL" id="PJE32123.1"/>
    </source>
</evidence>
<dbReference type="Pfam" id="PF02104">
    <property type="entry name" value="SURF1"/>
    <property type="match status" value="1"/>
</dbReference>
<comment type="caution">
    <text evidence="6">Lacks conserved residue(s) required for the propagation of feature annotation.</text>
</comment>
<comment type="similarity">
    <text evidence="2 6">Belongs to the SURF1 family.</text>
</comment>
<keyword evidence="6" id="KW-1003">Cell membrane</keyword>
<dbReference type="InterPro" id="IPR002994">
    <property type="entry name" value="Surf1/Shy1"/>
</dbReference>